<dbReference type="EMBL" id="CAEZWP010000032">
    <property type="protein sequence ID" value="CAB4660311.1"/>
    <property type="molecule type" value="Genomic_DNA"/>
</dbReference>
<accession>A0A6J6LFA8</accession>
<gene>
    <name evidence="1" type="ORF">UFOPK2265_00758</name>
    <name evidence="2" type="ORF">UFOPK3255_00277</name>
    <name evidence="3" type="ORF">UFOPK4248_00848</name>
    <name evidence="4" type="ORF">UFOPK4284_00288</name>
</gene>
<dbReference type="EMBL" id="CAFAZY010000021">
    <property type="protein sequence ID" value="CAB4840645.1"/>
    <property type="molecule type" value="Genomic_DNA"/>
</dbReference>
<organism evidence="1">
    <name type="scientific">freshwater metagenome</name>
    <dbReference type="NCBI Taxonomy" id="449393"/>
    <lineage>
        <taxon>unclassified sequences</taxon>
        <taxon>metagenomes</taxon>
        <taxon>ecological metagenomes</taxon>
    </lineage>
</organism>
<evidence type="ECO:0000313" key="3">
    <source>
        <dbReference type="EMBL" id="CAB5043371.1"/>
    </source>
</evidence>
<dbReference type="EMBL" id="CAFBQB010000122">
    <property type="protein sequence ID" value="CAB5043371.1"/>
    <property type="molecule type" value="Genomic_DNA"/>
</dbReference>
<dbReference type="AlphaFoldDB" id="A0A6J6LFA8"/>
<evidence type="ECO:0000313" key="4">
    <source>
        <dbReference type="EMBL" id="CAB5045606.1"/>
    </source>
</evidence>
<name>A0A6J6LFA8_9ZZZZ</name>
<protein>
    <submittedName>
        <fullName evidence="1">Unannotated protein</fullName>
    </submittedName>
</protein>
<sequence length="90" mass="10325">MSNEPISPKDDGFDEEELIRSEFDSIVSGLSLDESAPSTYLDELDRIDRDDRFVAPNPPTQTPRSFFLSAKRAILRWLKRPFHDNDGVEL</sequence>
<proteinExistence type="predicted"/>
<evidence type="ECO:0000313" key="2">
    <source>
        <dbReference type="EMBL" id="CAB4840645.1"/>
    </source>
</evidence>
<dbReference type="EMBL" id="CAFBQE010000010">
    <property type="protein sequence ID" value="CAB5045606.1"/>
    <property type="molecule type" value="Genomic_DNA"/>
</dbReference>
<evidence type="ECO:0000313" key="1">
    <source>
        <dbReference type="EMBL" id="CAB4660311.1"/>
    </source>
</evidence>
<reference evidence="1" key="1">
    <citation type="submission" date="2020-05" db="EMBL/GenBank/DDBJ databases">
        <authorList>
            <person name="Chiriac C."/>
            <person name="Salcher M."/>
            <person name="Ghai R."/>
            <person name="Kavagutti S V."/>
        </authorList>
    </citation>
    <scope>NUCLEOTIDE SEQUENCE</scope>
</reference>